<gene>
    <name evidence="1" type="ORF">K788_0006468</name>
</gene>
<sequence>MAWFSLSYASVPVRTKDIDLMFLIGYNLSNRTGFAKRPVFRVYR</sequence>
<dbReference type="Proteomes" id="UP000019146">
    <property type="component" value="Chromosome 1"/>
</dbReference>
<organism evidence="1 2">
    <name type="scientific">Paraburkholderia caribensis MBA4</name>
    <dbReference type="NCBI Taxonomy" id="1323664"/>
    <lineage>
        <taxon>Bacteria</taxon>
        <taxon>Pseudomonadati</taxon>
        <taxon>Pseudomonadota</taxon>
        <taxon>Betaproteobacteria</taxon>
        <taxon>Burkholderiales</taxon>
        <taxon>Burkholderiaceae</taxon>
        <taxon>Paraburkholderia</taxon>
    </lineage>
</organism>
<proteinExistence type="predicted"/>
<dbReference type="EMBL" id="CP012746">
    <property type="protein sequence ID" value="ALL65754.1"/>
    <property type="molecule type" value="Genomic_DNA"/>
</dbReference>
<evidence type="ECO:0000313" key="1">
    <source>
        <dbReference type="EMBL" id="ALL65754.1"/>
    </source>
</evidence>
<protein>
    <submittedName>
        <fullName evidence="1">Uncharacterized protein</fullName>
    </submittedName>
</protein>
<accession>A0A0P0RBZ8</accession>
<dbReference type="KEGG" id="bcai:K788_0006468"/>
<reference evidence="1 2" key="1">
    <citation type="journal article" date="2014" name="Genome Announc.">
        <title>Draft Genome Sequence of the Haloacid-Degrading Burkholderia caribensis Strain MBA4.</title>
        <authorList>
            <person name="Pan Y."/>
            <person name="Kong K.F."/>
            <person name="Tsang J.S."/>
        </authorList>
    </citation>
    <scope>NUCLEOTIDE SEQUENCE [LARGE SCALE GENOMIC DNA]</scope>
    <source>
        <strain evidence="1 2">MBA4</strain>
    </source>
</reference>
<name>A0A0P0RBZ8_9BURK</name>
<dbReference type="AlphaFoldDB" id="A0A0P0RBZ8"/>
<evidence type="ECO:0000313" key="2">
    <source>
        <dbReference type="Proteomes" id="UP000019146"/>
    </source>
</evidence>